<feature type="transmembrane region" description="Helical" evidence="1">
    <location>
        <begin position="141"/>
        <end position="163"/>
    </location>
</feature>
<feature type="transmembrane region" description="Helical" evidence="1">
    <location>
        <begin position="175"/>
        <end position="198"/>
    </location>
</feature>
<dbReference type="AlphaFoldDB" id="A0A1H1G805"/>
<evidence type="ECO:0000313" key="2">
    <source>
        <dbReference type="EMBL" id="SDR09331.1"/>
    </source>
</evidence>
<dbReference type="RefSeq" id="WP_092494276.1">
    <property type="nucleotide sequence ID" value="NZ_FNKD01000005.1"/>
</dbReference>
<dbReference type="STRING" id="553311.SAMN05216231_3557"/>
<feature type="transmembrane region" description="Helical" evidence="1">
    <location>
        <begin position="204"/>
        <end position="224"/>
    </location>
</feature>
<keyword evidence="1" id="KW-1133">Transmembrane helix</keyword>
<evidence type="ECO:0008006" key="4">
    <source>
        <dbReference type="Google" id="ProtNLM"/>
    </source>
</evidence>
<dbReference type="Proteomes" id="UP000199444">
    <property type="component" value="Unassembled WGS sequence"/>
</dbReference>
<reference evidence="2 3" key="1">
    <citation type="submission" date="2016-10" db="EMBL/GenBank/DDBJ databases">
        <authorList>
            <person name="de Groot N.N."/>
        </authorList>
    </citation>
    <scope>NUCLEOTIDE SEQUENCE [LARGE SCALE GENOMIC DNA]</scope>
    <source>
        <strain evidence="2 3">CGMCC 1.10449</strain>
    </source>
</reference>
<keyword evidence="1" id="KW-0812">Transmembrane</keyword>
<organism evidence="2 3">
    <name type="scientific">Virgibacillus salinus</name>
    <dbReference type="NCBI Taxonomy" id="553311"/>
    <lineage>
        <taxon>Bacteria</taxon>
        <taxon>Bacillati</taxon>
        <taxon>Bacillota</taxon>
        <taxon>Bacilli</taxon>
        <taxon>Bacillales</taxon>
        <taxon>Bacillaceae</taxon>
        <taxon>Virgibacillus</taxon>
    </lineage>
</organism>
<sequence>MGRQLKGLLYFFITDIRYSLLIFWTILLSILVVSLAFAYFLMDVENGMMTFSLTVPMYIYCGILGFLTVKESIPFSIKMGATRKSVFISLGIFFLAISLFMGTAASILQEIVKVLAEMTGVDTFSFLHLAYFVDNTWYTRILIDTSVMFFFLALMFVVGLLFFKYGLAGGGSFLGVLVVLLLISIAKGWIVDFFINLFSEIDLAFFYQMLGLGIVVYCVSFLFLRRITTVKVK</sequence>
<protein>
    <recommendedName>
        <fullName evidence="4">ABC-2 family transporter protein</fullName>
    </recommendedName>
</protein>
<keyword evidence="1" id="KW-0472">Membrane</keyword>
<evidence type="ECO:0000313" key="3">
    <source>
        <dbReference type="Proteomes" id="UP000199444"/>
    </source>
</evidence>
<keyword evidence="3" id="KW-1185">Reference proteome</keyword>
<dbReference type="EMBL" id="FNKD01000005">
    <property type="protein sequence ID" value="SDR09331.1"/>
    <property type="molecule type" value="Genomic_DNA"/>
</dbReference>
<gene>
    <name evidence="2" type="ORF">SAMN05216231_3557</name>
</gene>
<feature type="transmembrane region" description="Helical" evidence="1">
    <location>
        <begin position="87"/>
        <end position="108"/>
    </location>
</feature>
<evidence type="ECO:0000256" key="1">
    <source>
        <dbReference type="SAM" id="Phobius"/>
    </source>
</evidence>
<proteinExistence type="predicted"/>
<accession>A0A1H1G805</accession>
<feature type="transmembrane region" description="Helical" evidence="1">
    <location>
        <begin position="48"/>
        <end position="67"/>
    </location>
</feature>
<feature type="transmembrane region" description="Helical" evidence="1">
    <location>
        <begin position="21"/>
        <end position="42"/>
    </location>
</feature>
<name>A0A1H1G805_9BACI</name>